<proteinExistence type="predicted"/>
<dbReference type="InterPro" id="IPR051199">
    <property type="entry name" value="LPS_LOS_Heptosyltrfase"/>
</dbReference>
<dbReference type="PANTHER" id="PTHR30160">
    <property type="entry name" value="TETRAACYLDISACCHARIDE 4'-KINASE-RELATED"/>
    <property type="match status" value="1"/>
</dbReference>
<keyword evidence="1" id="KW-0328">Glycosyltransferase</keyword>
<evidence type="ECO:0000256" key="2">
    <source>
        <dbReference type="ARBA" id="ARBA00022679"/>
    </source>
</evidence>
<protein>
    <submittedName>
        <fullName evidence="3">Uncharacterized protein</fullName>
    </submittedName>
</protein>
<gene>
    <name evidence="3" type="ORF">LCGC14_1140280</name>
</gene>
<name>A0A0F9M384_9ZZZZ</name>
<comment type="caution">
    <text evidence="3">The sequence shown here is derived from an EMBL/GenBank/DDBJ whole genome shotgun (WGS) entry which is preliminary data.</text>
</comment>
<reference evidence="3" key="1">
    <citation type="journal article" date="2015" name="Nature">
        <title>Complex archaea that bridge the gap between prokaryotes and eukaryotes.</title>
        <authorList>
            <person name="Spang A."/>
            <person name="Saw J.H."/>
            <person name="Jorgensen S.L."/>
            <person name="Zaremba-Niedzwiedzka K."/>
            <person name="Martijn J."/>
            <person name="Lind A.E."/>
            <person name="van Eijk R."/>
            <person name="Schleper C."/>
            <person name="Guy L."/>
            <person name="Ettema T.J."/>
        </authorList>
    </citation>
    <scope>NUCLEOTIDE SEQUENCE</scope>
</reference>
<feature type="non-terminal residue" evidence="3">
    <location>
        <position position="1"/>
    </location>
</feature>
<organism evidence="3">
    <name type="scientific">marine sediment metagenome</name>
    <dbReference type="NCBI Taxonomy" id="412755"/>
    <lineage>
        <taxon>unclassified sequences</taxon>
        <taxon>metagenomes</taxon>
        <taxon>ecological metagenomes</taxon>
    </lineage>
</organism>
<dbReference type="AlphaFoldDB" id="A0A0F9M384"/>
<dbReference type="GO" id="GO:0009244">
    <property type="term" value="P:lipopolysaccharide core region biosynthetic process"/>
    <property type="evidence" value="ECO:0007669"/>
    <property type="project" value="TreeGrafter"/>
</dbReference>
<keyword evidence="2" id="KW-0808">Transferase</keyword>
<evidence type="ECO:0000256" key="1">
    <source>
        <dbReference type="ARBA" id="ARBA00022676"/>
    </source>
</evidence>
<dbReference type="InterPro" id="IPR002201">
    <property type="entry name" value="Glyco_trans_9"/>
</dbReference>
<dbReference type="EMBL" id="LAZR01005405">
    <property type="protein sequence ID" value="KKN00184.1"/>
    <property type="molecule type" value="Genomic_DNA"/>
</dbReference>
<dbReference type="GO" id="GO:0008713">
    <property type="term" value="F:ADP-heptose-lipopolysaccharide heptosyltransferase activity"/>
    <property type="evidence" value="ECO:0007669"/>
    <property type="project" value="TreeGrafter"/>
</dbReference>
<evidence type="ECO:0000313" key="3">
    <source>
        <dbReference type="EMBL" id="KKN00184.1"/>
    </source>
</evidence>
<dbReference type="SUPFAM" id="SSF53756">
    <property type="entry name" value="UDP-Glycosyltransferase/glycogen phosphorylase"/>
    <property type="match status" value="1"/>
</dbReference>
<dbReference type="Pfam" id="PF01075">
    <property type="entry name" value="Glyco_transf_9"/>
    <property type="match status" value="1"/>
</dbReference>
<sequence length="270" mass="31082">HRIGDKIVLEACFRNFKNKHPDDKLVFFDDRREGSPSNELELDTMFRHCVDKYVPIDELTEFRVPQGDTGFNFGNLWTLLPKLRAKRIFPKISIPYGWRKWYNYFVRLEHPLVCVHILDNPPYNLIRKHNFTDFEEIIVYLAKQGLNVIRIGVDNGSVVKYNNVIDVTPKNLSIMASASIISECDIYIGGDTGMSHIAAALGKRIIAIYGTNEHDKKSFGDDWDSYPNTVEDKITVFIMKDNFIEGMFVAHEAVRFLDSKLGQGYTPVGW</sequence>
<dbReference type="GO" id="GO:0005829">
    <property type="term" value="C:cytosol"/>
    <property type="evidence" value="ECO:0007669"/>
    <property type="project" value="TreeGrafter"/>
</dbReference>
<dbReference type="Gene3D" id="3.40.50.2000">
    <property type="entry name" value="Glycogen Phosphorylase B"/>
    <property type="match status" value="1"/>
</dbReference>
<accession>A0A0F9M384</accession>